<dbReference type="RefSeq" id="XP_009493367.1">
    <property type="nucleotide sequence ID" value="XM_009495092.1"/>
</dbReference>
<dbReference type="InterPro" id="IPR037138">
    <property type="entry name" value="His_deacetylse_dom_sf"/>
</dbReference>
<name>A0A058ZBL2_FONAL</name>
<gene>
    <name evidence="2" type="ORF">H696_01207</name>
</gene>
<dbReference type="GeneID" id="20525932"/>
<dbReference type="SUPFAM" id="SSF52768">
    <property type="entry name" value="Arginase/deacetylase"/>
    <property type="match status" value="2"/>
</dbReference>
<evidence type="ECO:0000313" key="3">
    <source>
        <dbReference type="Proteomes" id="UP000030693"/>
    </source>
</evidence>
<evidence type="ECO:0000256" key="1">
    <source>
        <dbReference type="SAM" id="MobiDB-lite"/>
    </source>
</evidence>
<dbReference type="EMBL" id="KB932202">
    <property type="protein sequence ID" value="KCV71789.1"/>
    <property type="molecule type" value="Genomic_DNA"/>
</dbReference>
<reference evidence="2" key="1">
    <citation type="submission" date="2013-04" db="EMBL/GenBank/DDBJ databases">
        <title>The Genome Sequence of Fonticula alba ATCC 38817.</title>
        <authorList>
            <consortium name="The Broad Institute Genomics Platform"/>
            <person name="Russ C."/>
            <person name="Cuomo C."/>
            <person name="Burger G."/>
            <person name="Gray M.W."/>
            <person name="Holland P.W.H."/>
            <person name="King N."/>
            <person name="Lang F.B.F."/>
            <person name="Roger A.J."/>
            <person name="Ruiz-Trillo I."/>
            <person name="Brown M."/>
            <person name="Walker B."/>
            <person name="Young S."/>
            <person name="Zeng Q."/>
            <person name="Gargeya S."/>
            <person name="Fitzgerald M."/>
            <person name="Haas B."/>
            <person name="Abouelleil A."/>
            <person name="Allen A.W."/>
            <person name="Alvarado L."/>
            <person name="Arachchi H.M."/>
            <person name="Berlin A.M."/>
            <person name="Chapman S.B."/>
            <person name="Gainer-Dewar J."/>
            <person name="Goldberg J."/>
            <person name="Griggs A."/>
            <person name="Gujja S."/>
            <person name="Hansen M."/>
            <person name="Howarth C."/>
            <person name="Imamovic A."/>
            <person name="Ireland A."/>
            <person name="Larimer J."/>
            <person name="McCowan C."/>
            <person name="Murphy C."/>
            <person name="Pearson M."/>
            <person name="Poon T.W."/>
            <person name="Priest M."/>
            <person name="Roberts A."/>
            <person name="Saif S."/>
            <person name="Shea T."/>
            <person name="Sisk P."/>
            <person name="Sykes S."/>
            <person name="Wortman J."/>
            <person name="Nusbaum C."/>
            <person name="Birren B."/>
        </authorList>
    </citation>
    <scope>NUCLEOTIDE SEQUENCE [LARGE SCALE GENOMIC DNA]</scope>
    <source>
        <strain evidence="2">ATCC 38817</strain>
    </source>
</reference>
<dbReference type="Gene3D" id="3.40.800.20">
    <property type="entry name" value="Histone deacetylase domain"/>
    <property type="match status" value="1"/>
</dbReference>
<dbReference type="OrthoDB" id="437693at2759"/>
<feature type="compositionally biased region" description="Polar residues" evidence="1">
    <location>
        <begin position="166"/>
        <end position="176"/>
    </location>
</feature>
<feature type="region of interest" description="Disordered" evidence="1">
    <location>
        <begin position="63"/>
        <end position="82"/>
    </location>
</feature>
<dbReference type="Proteomes" id="UP000030693">
    <property type="component" value="Unassembled WGS sequence"/>
</dbReference>
<keyword evidence="3" id="KW-1185">Reference proteome</keyword>
<protein>
    <submittedName>
        <fullName evidence="2">Uncharacterized protein</fullName>
    </submittedName>
</protein>
<dbReference type="InterPro" id="IPR023696">
    <property type="entry name" value="Ureohydrolase_dom_sf"/>
</dbReference>
<dbReference type="AlphaFoldDB" id="A0A058ZBL2"/>
<organism evidence="2">
    <name type="scientific">Fonticula alba</name>
    <name type="common">Slime mold</name>
    <dbReference type="NCBI Taxonomy" id="691883"/>
    <lineage>
        <taxon>Eukaryota</taxon>
        <taxon>Rotosphaerida</taxon>
        <taxon>Fonticulaceae</taxon>
        <taxon>Fonticula</taxon>
    </lineage>
</organism>
<proteinExistence type="predicted"/>
<evidence type="ECO:0000313" key="2">
    <source>
        <dbReference type="EMBL" id="KCV71789.1"/>
    </source>
</evidence>
<feature type="region of interest" description="Disordered" evidence="1">
    <location>
        <begin position="584"/>
        <end position="635"/>
    </location>
</feature>
<accession>A0A058ZBL2</accession>
<feature type="region of interest" description="Disordered" evidence="1">
    <location>
        <begin position="155"/>
        <end position="184"/>
    </location>
</feature>
<sequence length="676" mass="68638">MFSSVPRRLGALAASDAWYARRAASCLPGRRLLPPPSPSSLPASGADVPSHARALSSLSMRTAGLPPPPAALRSDSSRAGGSPARARISLFGTPAQRAVAMLASRVPVFFSSLDALYFSEYEKALAGTLLPRARPSVPLFPPTAPSPPMFSRPATMPATERPVPRDQSSASLTTVASEPGTGVVPATGATELHTAQTDLAESPGMFHVKPAPACTTALLSEVHGSEFVCRALGETSMMPIADSPLHDGGMATTGAGPGAIAAVTAAAPVGQPAAASGGHGEEGGLLAGGDLSDSFSLATCRPGTPLPPLVAERERHAIGAAIEALSLLHAGSQFAGSLSGSLVFNEISVAINHAVRHLGYRRILVCDLSWYPRPSQWPGTEGDPAADLTTAAAAAAAAAGPGGAAEDASVFTLSIRPSGELIDDSTGVVDPSVPPTPPAPSAAGAFEAGEQPGSNQLVIDISPDAADHEYIPLVSRSLRRAFAVWKPDLIVYHAGIESFFSEPPPCQRLPSGRLIQYRPSRVTRQGLSERNRLLYELAIAAGAPVLTLAGAPPVIPACLEDEADADANAPVGFSCPSSPAAASSSPVGVAGGASALGGTPSESPQPGGGCPVAPSPTAMVSGRPGSGPPMPASSPVPGLSLPVFRARRSAASAARADLFRAAAQVLAVHNHRQFFF</sequence>